<name>A0ABS6JFR1_9BACI</name>
<proteinExistence type="predicted"/>
<keyword evidence="1" id="KW-0472">Membrane</keyword>
<comment type="caution">
    <text evidence="2">The sequence shown here is derived from an EMBL/GenBank/DDBJ whole genome shotgun (WGS) entry which is preliminary data.</text>
</comment>
<keyword evidence="1" id="KW-1133">Transmembrane helix</keyword>
<evidence type="ECO:0000313" key="3">
    <source>
        <dbReference type="Proteomes" id="UP000784880"/>
    </source>
</evidence>
<dbReference type="NCBIfam" id="TIGR02876">
    <property type="entry name" value="spore_yqfD"/>
    <property type="match status" value="1"/>
</dbReference>
<protein>
    <submittedName>
        <fullName evidence="2">Sporulation protein YqfD</fullName>
    </submittedName>
</protein>
<dbReference type="PIRSF" id="PIRSF029895">
    <property type="entry name" value="SpoIV"/>
    <property type="match status" value="1"/>
</dbReference>
<keyword evidence="3" id="KW-1185">Reference proteome</keyword>
<dbReference type="Pfam" id="PF06898">
    <property type="entry name" value="YqfD"/>
    <property type="match status" value="1"/>
</dbReference>
<gene>
    <name evidence="2" type="primary">yqfD</name>
    <name evidence="2" type="ORF">KS419_09940</name>
</gene>
<evidence type="ECO:0000256" key="1">
    <source>
        <dbReference type="SAM" id="Phobius"/>
    </source>
</evidence>
<feature type="transmembrane region" description="Helical" evidence="1">
    <location>
        <begin position="90"/>
        <end position="110"/>
    </location>
</feature>
<accession>A0ABS6JFR1</accession>
<organism evidence="2 3">
    <name type="scientific">Evansella tamaricis</name>
    <dbReference type="NCBI Taxonomy" id="2069301"/>
    <lineage>
        <taxon>Bacteria</taxon>
        <taxon>Bacillati</taxon>
        <taxon>Bacillota</taxon>
        <taxon>Bacilli</taxon>
        <taxon>Bacillales</taxon>
        <taxon>Bacillaceae</taxon>
        <taxon>Evansella</taxon>
    </lineage>
</organism>
<reference evidence="2 3" key="1">
    <citation type="submission" date="2021-06" db="EMBL/GenBank/DDBJ databases">
        <title>Bacillus sp. RD4P76, an endophyte from a halophyte.</title>
        <authorList>
            <person name="Sun J.-Q."/>
        </authorList>
    </citation>
    <scope>NUCLEOTIDE SEQUENCE [LARGE SCALE GENOMIC DNA]</scope>
    <source>
        <strain evidence="2 3">CGMCC 1.15917</strain>
    </source>
</reference>
<dbReference type="Proteomes" id="UP000784880">
    <property type="component" value="Unassembled WGS sequence"/>
</dbReference>
<keyword evidence="1" id="KW-0812">Transmembrane</keyword>
<dbReference type="RefSeq" id="WP_217066239.1">
    <property type="nucleotide sequence ID" value="NZ_JAHQCS010000092.1"/>
</dbReference>
<evidence type="ECO:0000313" key="2">
    <source>
        <dbReference type="EMBL" id="MBU9712059.1"/>
    </source>
</evidence>
<dbReference type="InterPro" id="IPR010690">
    <property type="entry name" value="YqfD"/>
</dbReference>
<sequence length="395" mass="45378">MKNQWLHKVTGYVRIKITGAYPEMFINRCIDQKLMIWNINHVGKDVLVCSVLLDEVKYLRQLARVSDCKINFIERRGFPFFIRKLWKRNGLLFGGVGFLFLLYMLSNMVWGVEIEGASPQVEHELRQAVTELGIRNGAFQFRIPPPEEIQSIVTDEIMNATWIGVTRKGTTYHFQVVEKELAEREPEEAPGHLVATRKAVIYDLFVEEGRANVERNQVVEKGDLLVSGLIGKEGEELKVSAKGTVLGEIWFEAGVTVPLSQTLYAATGERYRTHYLHIGNVKLPFWGWNPPEYVNNKKEIFESSWSIFGLQLPFYYGYRDLLETYEIEVEEAIEEAIEIGKKTGKDKLSKEFSEDAEITGEKVLHHEVEDGKVKVIIHYRIVDEIAEKQPIIQGD</sequence>
<dbReference type="EMBL" id="JAHQCS010000092">
    <property type="protein sequence ID" value="MBU9712059.1"/>
    <property type="molecule type" value="Genomic_DNA"/>
</dbReference>